<dbReference type="InterPro" id="IPR045945">
    <property type="entry name" value="DUF6365"/>
</dbReference>
<dbReference type="AlphaFoldDB" id="A0A927EVX2"/>
<keyword evidence="2" id="KW-1185">Reference proteome</keyword>
<gene>
    <name evidence="1" type="ORF">IF129_05490</name>
</gene>
<comment type="caution">
    <text evidence="1">The sequence shown here is derived from an EMBL/GenBank/DDBJ whole genome shotgun (WGS) entry which is preliminary data.</text>
</comment>
<name>A0A927EVX2_9ACTN</name>
<dbReference type="Proteomes" id="UP000632289">
    <property type="component" value="Unassembled WGS sequence"/>
</dbReference>
<accession>A0A927EVX2</accession>
<protein>
    <submittedName>
        <fullName evidence="1">Uncharacterized protein</fullName>
    </submittedName>
</protein>
<evidence type="ECO:0000313" key="1">
    <source>
        <dbReference type="EMBL" id="MBD3931014.1"/>
    </source>
</evidence>
<proteinExistence type="predicted"/>
<evidence type="ECO:0000313" key="2">
    <source>
        <dbReference type="Proteomes" id="UP000632289"/>
    </source>
</evidence>
<dbReference type="Pfam" id="PF19892">
    <property type="entry name" value="DUF6365"/>
    <property type="match status" value="1"/>
</dbReference>
<sequence>MGGPTSAVHSWLNSFPGPVPPFYAWPLRWTAFLRGMLRDNPFTETVLLTELLDEEAVVGGLEAVLYDIGTRERLAEMRARYRDAMGGLPPVAEAFLSAIETGV</sequence>
<reference evidence="1" key="1">
    <citation type="submission" date="2020-09" db="EMBL/GenBank/DDBJ databases">
        <title>Secondary metabolite and genome analysis of marine Streptomyces chumphonensis KK1-2T.</title>
        <authorList>
            <person name="Phongsopitanun W."/>
            <person name="Kanchanasin P."/>
            <person name="Pittayakhajonwut P."/>
            <person name="Suwanborirux K."/>
            <person name="Tanasupawat S."/>
        </authorList>
    </citation>
    <scope>NUCLEOTIDE SEQUENCE</scope>
    <source>
        <strain evidence="1">KK1-2</strain>
    </source>
</reference>
<dbReference type="EMBL" id="JACXYU010000002">
    <property type="protein sequence ID" value="MBD3931014.1"/>
    <property type="molecule type" value="Genomic_DNA"/>
</dbReference>
<organism evidence="1 2">
    <name type="scientific">Streptomyces chumphonensis</name>
    <dbReference type="NCBI Taxonomy" id="1214925"/>
    <lineage>
        <taxon>Bacteria</taxon>
        <taxon>Bacillati</taxon>
        <taxon>Actinomycetota</taxon>
        <taxon>Actinomycetes</taxon>
        <taxon>Kitasatosporales</taxon>
        <taxon>Streptomycetaceae</taxon>
        <taxon>Streptomyces</taxon>
    </lineage>
</organism>